<evidence type="ECO:0000256" key="1">
    <source>
        <dbReference type="SAM" id="Phobius"/>
    </source>
</evidence>
<dbReference type="SUPFAM" id="SSF50978">
    <property type="entry name" value="WD40 repeat-like"/>
    <property type="match status" value="1"/>
</dbReference>
<proteinExistence type="predicted"/>
<dbReference type="SUPFAM" id="SSF82171">
    <property type="entry name" value="DPP6 N-terminal domain-like"/>
    <property type="match status" value="1"/>
</dbReference>
<gene>
    <name evidence="2" type="ORF">RD149_19895</name>
</gene>
<dbReference type="RefSeq" id="WP_310951874.1">
    <property type="nucleotide sequence ID" value="NZ_JAVLUS010000019.1"/>
</dbReference>
<evidence type="ECO:0000313" key="2">
    <source>
        <dbReference type="EMBL" id="MDS1116014.1"/>
    </source>
</evidence>
<protein>
    <submittedName>
        <fullName evidence="2">WD40 repeat domain-containing protein</fullName>
    </submittedName>
</protein>
<organism evidence="2 3">
    <name type="scientific">Gordonia westfalica</name>
    <dbReference type="NCBI Taxonomy" id="158898"/>
    <lineage>
        <taxon>Bacteria</taxon>
        <taxon>Bacillati</taxon>
        <taxon>Actinomycetota</taxon>
        <taxon>Actinomycetes</taxon>
        <taxon>Mycobacteriales</taxon>
        <taxon>Gordoniaceae</taxon>
        <taxon>Gordonia</taxon>
    </lineage>
</organism>
<reference evidence="2 3" key="1">
    <citation type="submission" date="2023-08" db="EMBL/GenBank/DDBJ databases">
        <title>Bioegradation of LLDPE and BLDPE plastic by marine bacteria from coast plastic debris.</title>
        <authorList>
            <person name="Rong Z."/>
        </authorList>
    </citation>
    <scope>NUCLEOTIDE SEQUENCE [LARGE SCALE GENOMIC DNA]</scope>
    <source>
        <strain evidence="2 3">Z-2</strain>
    </source>
</reference>
<dbReference type="Proteomes" id="UP001265083">
    <property type="component" value="Unassembled WGS sequence"/>
</dbReference>
<keyword evidence="1" id="KW-1133">Transmembrane helix</keyword>
<feature type="transmembrane region" description="Helical" evidence="1">
    <location>
        <begin position="187"/>
        <end position="205"/>
    </location>
</feature>
<keyword evidence="1" id="KW-0472">Membrane</keyword>
<dbReference type="EMBL" id="JAVLUS010000019">
    <property type="protein sequence ID" value="MDS1116014.1"/>
    <property type="molecule type" value="Genomic_DNA"/>
</dbReference>
<accession>A0ABU2GYJ4</accession>
<dbReference type="Gene3D" id="2.130.10.10">
    <property type="entry name" value="YVTN repeat-like/Quinoprotein amine dehydrogenase"/>
    <property type="match status" value="2"/>
</dbReference>
<dbReference type="InterPro" id="IPR015943">
    <property type="entry name" value="WD40/YVTN_repeat-like_dom_sf"/>
</dbReference>
<comment type="caution">
    <text evidence="2">The sequence shown here is derived from an EMBL/GenBank/DDBJ whole genome shotgun (WGS) entry which is preliminary data.</text>
</comment>
<keyword evidence="1" id="KW-0812">Transmembrane</keyword>
<keyword evidence="3" id="KW-1185">Reference proteome</keyword>
<name>A0ABU2GYJ4_9ACTN</name>
<dbReference type="InterPro" id="IPR036322">
    <property type="entry name" value="WD40_repeat_dom_sf"/>
</dbReference>
<evidence type="ECO:0000313" key="3">
    <source>
        <dbReference type="Proteomes" id="UP001265083"/>
    </source>
</evidence>
<sequence length="749" mass="78480">MDEIGERTLVIGSGADITALGTIVTILQERGVYAIPATSLAEVAAPNAAIVAISPALIADRELLDTLRSWDGTRLVPVRVAPVGAGEVPAFLRELNWILWDTADIGARNSSLLTALHFDLGRYRDAQGLEAQAAAWVAADRDPHYLIADRKAIADGTPAGASAQLAEYLAASERASRREWWKRNGRWVFRGVALLGVIAIAVTGWRTVENLKSANTLAGTLLSVDDSADRADLQALKLGGLIDQQAANGRAVPDSTYGVLMQAMSHPWDLGVLGYTRNAAINGFVVGDDPTVAISADGEGTLVRWDLSTGAMTDRRRLTDSSLYLVDATPDGRIAATYAADNTLRITEVSSGATVNAPASNVAHLQISDSGTTMAYHGSETLTRLTVPSGARQPVTRMVGSYDAVYDLQGGPGDTVWALAEEDGDLVAINAASGAVAHRSALPTGKIYDAAISPSGKQLVAVGDDGQLWMAPVGGRFTPTGLAAPRSVSTLVLDNRGRVLLSAPVSGPQVVDTVDGATSRVCGSVSTVDDFSLSTDGNSVICSARGVGVLADLTEVTSAPRPPALNVQSSRSAAAGLASVRLADDGVVHVVNGSTRVDLRPSSTSVVAQSGQALPWIPGTIFGEGRPTAVALTPDGSTVAIGTSAGVVTEIDLPADGSIAFAGRWRPHNRPITSIAWQGTNQLWTEAHNGTWWRGPSCAGCGTSIDVLFQRIRDRQWVCYPAETRDIFTDRTRSTFALKPCADPIEATS</sequence>